<comment type="caution">
    <text evidence="2">The sequence shown here is derived from an EMBL/GenBank/DDBJ whole genome shotgun (WGS) entry which is preliminary data.</text>
</comment>
<evidence type="ECO:0000313" key="2">
    <source>
        <dbReference type="EMBL" id="CAK0844206.1"/>
    </source>
</evidence>
<evidence type="ECO:0000256" key="1">
    <source>
        <dbReference type="SAM" id="MobiDB-lite"/>
    </source>
</evidence>
<protein>
    <recommendedName>
        <fullName evidence="4">Cellulase</fullName>
    </recommendedName>
</protein>
<name>A0ABN9TGD1_9DINO</name>
<evidence type="ECO:0008006" key="4">
    <source>
        <dbReference type="Google" id="ProtNLM"/>
    </source>
</evidence>
<feature type="compositionally biased region" description="Polar residues" evidence="1">
    <location>
        <begin position="364"/>
        <end position="377"/>
    </location>
</feature>
<gene>
    <name evidence="2" type="ORF">PCOR1329_LOCUS38350</name>
</gene>
<feature type="region of interest" description="Disordered" evidence="1">
    <location>
        <begin position="339"/>
        <end position="377"/>
    </location>
</feature>
<dbReference type="EMBL" id="CAUYUJ010014643">
    <property type="protein sequence ID" value="CAK0844206.1"/>
    <property type="molecule type" value="Genomic_DNA"/>
</dbReference>
<evidence type="ECO:0000313" key="3">
    <source>
        <dbReference type="Proteomes" id="UP001189429"/>
    </source>
</evidence>
<keyword evidence="3" id="KW-1185">Reference proteome</keyword>
<dbReference type="Proteomes" id="UP001189429">
    <property type="component" value="Unassembled WGS sequence"/>
</dbReference>
<proteinExistence type="predicted"/>
<accession>A0ABN9TGD1</accession>
<sequence length="377" mass="39444">MVPPTPLRPVCQWSDAELSQLVRGALRGEAEAPPPCAAEQSLLLEDGRSGFVELSQLSKGARYGPFMYVGQGGGTHVAEPTFKYVGHGAGDFHVPEPTPRTYWWLCYPACCLLCCCVLLPLLLALVLRRPQPPAPPADTLAPGGIVCEQAFDTAAQRFLAPDITLAQIHFCCDHFDIGCSLGTTAGTTVTVPVVTVPVATVTTTDGDDGGFSCVTAGENVADTWSEAKKKFCCRNAGVGCLTPPRVVEFDCDAGLPKWDTGWSPMKKDFCCRTAAPVGCPGFTLSTSTTTRVSSSAQEVTAPVGVVAPLSTSAAPKASPGVATEDPGVQCMDFANWPFKDGRPTAEPANTWCTSTGSPPAKSTARVSGSSASTPPRT</sequence>
<reference evidence="2" key="1">
    <citation type="submission" date="2023-10" db="EMBL/GenBank/DDBJ databases">
        <authorList>
            <person name="Chen Y."/>
            <person name="Shah S."/>
            <person name="Dougan E. K."/>
            <person name="Thang M."/>
            <person name="Chan C."/>
        </authorList>
    </citation>
    <scope>NUCLEOTIDE SEQUENCE [LARGE SCALE GENOMIC DNA]</scope>
</reference>
<organism evidence="2 3">
    <name type="scientific">Prorocentrum cordatum</name>
    <dbReference type="NCBI Taxonomy" id="2364126"/>
    <lineage>
        <taxon>Eukaryota</taxon>
        <taxon>Sar</taxon>
        <taxon>Alveolata</taxon>
        <taxon>Dinophyceae</taxon>
        <taxon>Prorocentrales</taxon>
        <taxon>Prorocentraceae</taxon>
        <taxon>Prorocentrum</taxon>
    </lineage>
</organism>